<keyword evidence="14" id="KW-0969">Cilium</keyword>
<accession>A0A183B9U9</accession>
<evidence type="ECO:0000313" key="27">
    <source>
        <dbReference type="WBParaSite" id="ECPE_0001602401-mRNA-1"/>
    </source>
</evidence>
<evidence type="ECO:0000256" key="9">
    <source>
        <dbReference type="ARBA" id="ARBA00022618"/>
    </source>
</evidence>
<sequence>MDQYDILGRIGEGAHGIVLEAKHIESGELVALKKVPLRKLVDGIPNTALREIKALQFIGSSPYVVRLREVFPHGTGFVLVFDYMLTDLSEVIRNSDCPLTASHIKSYMIMLLSGVEVMHQNGIMHRVSTEHSNTRGLTKCFILGFEAGQFADQF</sequence>
<keyword evidence="7" id="KW-0963">Cytoplasm</keyword>
<dbReference type="Pfam" id="PF00069">
    <property type="entry name" value="Pkinase"/>
    <property type="match status" value="1"/>
</dbReference>
<reference evidence="27" key="1">
    <citation type="submission" date="2016-06" db="UniProtKB">
        <authorList>
            <consortium name="WormBaseParasite"/>
        </authorList>
    </citation>
    <scope>IDENTIFICATION</scope>
</reference>
<organism evidence="27">
    <name type="scientific">Echinostoma caproni</name>
    <dbReference type="NCBI Taxonomy" id="27848"/>
    <lineage>
        <taxon>Eukaryota</taxon>
        <taxon>Metazoa</taxon>
        <taxon>Spiralia</taxon>
        <taxon>Lophotrochozoa</taxon>
        <taxon>Platyhelminthes</taxon>
        <taxon>Trematoda</taxon>
        <taxon>Digenea</taxon>
        <taxon>Plagiorchiida</taxon>
        <taxon>Echinostomata</taxon>
        <taxon>Echinostomatoidea</taxon>
        <taxon>Echinostomatidae</taxon>
        <taxon>Echinostoma</taxon>
    </lineage>
</organism>
<dbReference type="PROSITE" id="PS50011">
    <property type="entry name" value="PROTEIN_KINASE_DOM"/>
    <property type="match status" value="1"/>
</dbReference>
<dbReference type="Gene3D" id="3.30.200.20">
    <property type="entry name" value="Phosphorylase Kinase, domain 1"/>
    <property type="match status" value="1"/>
</dbReference>
<comment type="catalytic activity">
    <reaction evidence="22">
        <text>L-seryl-[protein] + ATP = O-phospho-L-seryl-[protein] + ADP + H(+)</text>
        <dbReference type="Rhea" id="RHEA:17989"/>
        <dbReference type="Rhea" id="RHEA-COMP:9863"/>
        <dbReference type="Rhea" id="RHEA-COMP:11604"/>
        <dbReference type="ChEBI" id="CHEBI:15378"/>
        <dbReference type="ChEBI" id="CHEBI:29999"/>
        <dbReference type="ChEBI" id="CHEBI:30616"/>
        <dbReference type="ChEBI" id="CHEBI:83421"/>
        <dbReference type="ChEBI" id="CHEBI:456216"/>
        <dbReference type="EC" id="2.7.11.22"/>
    </reaction>
</comment>
<dbReference type="OrthoDB" id="63265at2759"/>
<dbReference type="PROSITE" id="PS00107">
    <property type="entry name" value="PROTEIN_KINASE_ATP"/>
    <property type="match status" value="1"/>
</dbReference>
<evidence type="ECO:0000256" key="6">
    <source>
        <dbReference type="ARBA" id="ARBA00022473"/>
    </source>
</evidence>
<evidence type="ECO:0000256" key="4">
    <source>
        <dbReference type="ARBA" id="ARBA00006485"/>
    </source>
</evidence>
<evidence type="ECO:0000256" key="2">
    <source>
        <dbReference type="ARBA" id="ARBA00004138"/>
    </source>
</evidence>
<evidence type="ECO:0000256" key="1">
    <source>
        <dbReference type="ARBA" id="ARBA00004123"/>
    </source>
</evidence>
<dbReference type="PANTHER" id="PTHR24056">
    <property type="entry name" value="CELL DIVISION PROTEIN KINASE"/>
    <property type="match status" value="1"/>
</dbReference>
<dbReference type="InterPro" id="IPR000719">
    <property type="entry name" value="Prot_kinase_dom"/>
</dbReference>
<keyword evidence="26" id="KW-1185">Reference proteome</keyword>
<keyword evidence="13 23" id="KW-0067">ATP-binding</keyword>
<keyword evidence="16" id="KW-0966">Cell projection</keyword>
<dbReference type="EC" id="2.7.11.22" evidence="5"/>
<evidence type="ECO:0000256" key="19">
    <source>
        <dbReference type="ARBA" id="ARBA00035720"/>
    </source>
</evidence>
<gene>
    <name evidence="25" type="ORF">ECPE_LOCUS15985</name>
</gene>
<dbReference type="PANTHER" id="PTHR24056:SF171">
    <property type="entry name" value="CYCLIN-DEPENDENT KINASE 20"/>
    <property type="match status" value="1"/>
</dbReference>
<dbReference type="GO" id="GO:0005524">
    <property type="term" value="F:ATP binding"/>
    <property type="evidence" value="ECO:0007669"/>
    <property type="project" value="UniProtKB-UniRule"/>
</dbReference>
<keyword evidence="11 23" id="KW-0547">Nucleotide-binding</keyword>
<evidence type="ECO:0000256" key="17">
    <source>
        <dbReference type="ARBA" id="ARBA00023306"/>
    </source>
</evidence>
<keyword evidence="10" id="KW-0808">Transferase</keyword>
<dbReference type="WBParaSite" id="ECPE_0001602401-mRNA-1">
    <property type="protein sequence ID" value="ECPE_0001602401-mRNA-1"/>
    <property type="gene ID" value="ECPE_0001602401"/>
</dbReference>
<evidence type="ECO:0000256" key="14">
    <source>
        <dbReference type="ARBA" id="ARBA00023069"/>
    </source>
</evidence>
<evidence type="ECO:0000256" key="13">
    <source>
        <dbReference type="ARBA" id="ARBA00022840"/>
    </source>
</evidence>
<evidence type="ECO:0000256" key="18">
    <source>
        <dbReference type="ARBA" id="ARBA00035711"/>
    </source>
</evidence>
<dbReference type="AlphaFoldDB" id="A0A183B9U9"/>
<dbReference type="InterPro" id="IPR011009">
    <property type="entry name" value="Kinase-like_dom_sf"/>
</dbReference>
<keyword evidence="8" id="KW-0723">Serine/threonine-protein kinase</keyword>
<comment type="similarity">
    <text evidence="4">Belongs to the protein kinase superfamily. CMGC Ser/Thr protein kinase family. CDC2/CDKX subfamily.</text>
</comment>
<keyword evidence="9" id="KW-0132">Cell division</keyword>
<protein>
    <recommendedName>
        <fullName evidence="18">Cyclin-dependent kinase 20</fullName>
        <ecNumber evidence="5">2.7.11.22</ecNumber>
    </recommendedName>
    <alternativeName>
        <fullName evidence="19">Cell cycle-related kinase</fullName>
    </alternativeName>
    <alternativeName>
        <fullName evidence="20">Cell division protein kinase 20</fullName>
    </alternativeName>
</protein>
<keyword evidence="6" id="KW-0217">Developmental protein</keyword>
<dbReference type="FunFam" id="3.30.200.20:FF:000211">
    <property type="entry name" value="Putative cyclin-dependent kinase 20"/>
    <property type="match status" value="1"/>
</dbReference>
<dbReference type="EMBL" id="UZAN01062532">
    <property type="protein sequence ID" value="VDP93257.1"/>
    <property type="molecule type" value="Genomic_DNA"/>
</dbReference>
<evidence type="ECO:0000256" key="5">
    <source>
        <dbReference type="ARBA" id="ARBA00012425"/>
    </source>
</evidence>
<reference evidence="25 26" key="2">
    <citation type="submission" date="2018-11" db="EMBL/GenBank/DDBJ databases">
        <authorList>
            <consortium name="Pathogen Informatics"/>
        </authorList>
    </citation>
    <scope>NUCLEOTIDE SEQUENCE [LARGE SCALE GENOMIC DNA]</scope>
    <source>
        <strain evidence="25 26">Egypt</strain>
    </source>
</reference>
<dbReference type="GO" id="GO:0051301">
    <property type="term" value="P:cell division"/>
    <property type="evidence" value="ECO:0007669"/>
    <property type="project" value="UniProtKB-KW"/>
</dbReference>
<evidence type="ECO:0000259" key="24">
    <source>
        <dbReference type="PROSITE" id="PS50011"/>
    </source>
</evidence>
<feature type="domain" description="Protein kinase" evidence="24">
    <location>
        <begin position="4"/>
        <end position="154"/>
    </location>
</feature>
<dbReference type="GO" id="GO:0005634">
    <property type="term" value="C:nucleus"/>
    <property type="evidence" value="ECO:0007669"/>
    <property type="project" value="UniProtKB-SubCell"/>
</dbReference>
<evidence type="ECO:0000256" key="12">
    <source>
        <dbReference type="ARBA" id="ARBA00022777"/>
    </source>
</evidence>
<keyword evidence="17" id="KW-0131">Cell cycle</keyword>
<proteinExistence type="inferred from homology"/>
<evidence type="ECO:0000256" key="20">
    <source>
        <dbReference type="ARBA" id="ARBA00035723"/>
    </source>
</evidence>
<feature type="binding site" evidence="23">
    <location>
        <position position="33"/>
    </location>
    <ligand>
        <name>ATP</name>
        <dbReference type="ChEBI" id="CHEBI:30616"/>
    </ligand>
</feature>
<dbReference type="InterPro" id="IPR050108">
    <property type="entry name" value="CDK"/>
</dbReference>
<evidence type="ECO:0000313" key="25">
    <source>
        <dbReference type="EMBL" id="VDP93257.1"/>
    </source>
</evidence>
<comment type="subcellular location">
    <subcellularLocation>
        <location evidence="2">Cell projection</location>
        <location evidence="2">Cilium</location>
    </subcellularLocation>
    <subcellularLocation>
        <location evidence="3">Cytoplasm</location>
    </subcellularLocation>
    <subcellularLocation>
        <location evidence="1">Nucleus</location>
    </subcellularLocation>
</comment>
<evidence type="ECO:0000256" key="23">
    <source>
        <dbReference type="PROSITE-ProRule" id="PRU10141"/>
    </source>
</evidence>
<evidence type="ECO:0000313" key="26">
    <source>
        <dbReference type="Proteomes" id="UP000272942"/>
    </source>
</evidence>
<evidence type="ECO:0000256" key="22">
    <source>
        <dbReference type="ARBA" id="ARBA00048367"/>
    </source>
</evidence>
<dbReference type="SMART" id="SM00220">
    <property type="entry name" value="S_TKc"/>
    <property type="match status" value="1"/>
</dbReference>
<dbReference type="InterPro" id="IPR017441">
    <property type="entry name" value="Protein_kinase_ATP_BS"/>
</dbReference>
<evidence type="ECO:0000256" key="21">
    <source>
        <dbReference type="ARBA" id="ARBA00047811"/>
    </source>
</evidence>
<dbReference type="SUPFAM" id="SSF56112">
    <property type="entry name" value="Protein kinase-like (PK-like)"/>
    <property type="match status" value="1"/>
</dbReference>
<dbReference type="GO" id="GO:0005737">
    <property type="term" value="C:cytoplasm"/>
    <property type="evidence" value="ECO:0007669"/>
    <property type="project" value="UniProtKB-SubCell"/>
</dbReference>
<dbReference type="Gene3D" id="1.10.510.10">
    <property type="entry name" value="Transferase(Phosphotransferase) domain 1"/>
    <property type="match status" value="1"/>
</dbReference>
<evidence type="ECO:0000256" key="15">
    <source>
        <dbReference type="ARBA" id="ARBA00023242"/>
    </source>
</evidence>
<dbReference type="Proteomes" id="UP000272942">
    <property type="component" value="Unassembled WGS sequence"/>
</dbReference>
<dbReference type="GO" id="GO:0005929">
    <property type="term" value="C:cilium"/>
    <property type="evidence" value="ECO:0007669"/>
    <property type="project" value="UniProtKB-SubCell"/>
</dbReference>
<comment type="catalytic activity">
    <reaction evidence="21">
        <text>L-threonyl-[protein] + ATP = O-phospho-L-threonyl-[protein] + ADP + H(+)</text>
        <dbReference type="Rhea" id="RHEA:46608"/>
        <dbReference type="Rhea" id="RHEA-COMP:11060"/>
        <dbReference type="Rhea" id="RHEA-COMP:11605"/>
        <dbReference type="ChEBI" id="CHEBI:15378"/>
        <dbReference type="ChEBI" id="CHEBI:30013"/>
        <dbReference type="ChEBI" id="CHEBI:30616"/>
        <dbReference type="ChEBI" id="CHEBI:61977"/>
        <dbReference type="ChEBI" id="CHEBI:456216"/>
        <dbReference type="EC" id="2.7.11.22"/>
    </reaction>
</comment>
<keyword evidence="15" id="KW-0539">Nucleus</keyword>
<evidence type="ECO:0000256" key="10">
    <source>
        <dbReference type="ARBA" id="ARBA00022679"/>
    </source>
</evidence>
<evidence type="ECO:0000256" key="8">
    <source>
        <dbReference type="ARBA" id="ARBA00022527"/>
    </source>
</evidence>
<evidence type="ECO:0000256" key="16">
    <source>
        <dbReference type="ARBA" id="ARBA00023273"/>
    </source>
</evidence>
<evidence type="ECO:0000256" key="3">
    <source>
        <dbReference type="ARBA" id="ARBA00004496"/>
    </source>
</evidence>
<evidence type="ECO:0000256" key="11">
    <source>
        <dbReference type="ARBA" id="ARBA00022741"/>
    </source>
</evidence>
<keyword evidence="12" id="KW-0418">Kinase</keyword>
<evidence type="ECO:0000256" key="7">
    <source>
        <dbReference type="ARBA" id="ARBA00022490"/>
    </source>
</evidence>
<name>A0A183B9U9_9TREM</name>
<dbReference type="GO" id="GO:0004693">
    <property type="term" value="F:cyclin-dependent protein serine/threonine kinase activity"/>
    <property type="evidence" value="ECO:0007669"/>
    <property type="project" value="UniProtKB-EC"/>
</dbReference>